<dbReference type="AlphaFoldDB" id="A0AAD2GTP0"/>
<protein>
    <submittedName>
        <fullName evidence="1">Uncharacterized protein</fullName>
    </submittedName>
</protein>
<dbReference type="Proteomes" id="UP001295794">
    <property type="component" value="Unassembled WGS sequence"/>
</dbReference>
<dbReference type="EMBL" id="CAVNYO010000040">
    <property type="protein sequence ID" value="CAK5263416.1"/>
    <property type="molecule type" value="Genomic_DNA"/>
</dbReference>
<evidence type="ECO:0000313" key="2">
    <source>
        <dbReference type="Proteomes" id="UP001295794"/>
    </source>
</evidence>
<keyword evidence="2" id="KW-1185">Reference proteome</keyword>
<evidence type="ECO:0000313" key="1">
    <source>
        <dbReference type="EMBL" id="CAK5263416.1"/>
    </source>
</evidence>
<sequence>MRTASLSGWAYDASMVKKAVYLMLLSVEVMKISRLPDKTSGRL</sequence>
<organism evidence="1 2">
    <name type="scientific">Mycena citricolor</name>
    <dbReference type="NCBI Taxonomy" id="2018698"/>
    <lineage>
        <taxon>Eukaryota</taxon>
        <taxon>Fungi</taxon>
        <taxon>Dikarya</taxon>
        <taxon>Basidiomycota</taxon>
        <taxon>Agaricomycotina</taxon>
        <taxon>Agaricomycetes</taxon>
        <taxon>Agaricomycetidae</taxon>
        <taxon>Agaricales</taxon>
        <taxon>Marasmiineae</taxon>
        <taxon>Mycenaceae</taxon>
        <taxon>Mycena</taxon>
    </lineage>
</organism>
<name>A0AAD2GTP0_9AGAR</name>
<accession>A0AAD2GTP0</accession>
<comment type="caution">
    <text evidence="1">The sequence shown here is derived from an EMBL/GenBank/DDBJ whole genome shotgun (WGS) entry which is preliminary data.</text>
</comment>
<proteinExistence type="predicted"/>
<reference evidence="1" key="1">
    <citation type="submission" date="2023-11" db="EMBL/GenBank/DDBJ databases">
        <authorList>
            <person name="De Vega J J."/>
            <person name="De Vega J J."/>
        </authorList>
    </citation>
    <scope>NUCLEOTIDE SEQUENCE</scope>
</reference>
<gene>
    <name evidence="1" type="ORF">MYCIT1_LOCUS2875</name>
</gene>